<evidence type="ECO:0000313" key="3">
    <source>
        <dbReference type="Proteomes" id="UP000076761"/>
    </source>
</evidence>
<keyword evidence="3" id="KW-1185">Reference proteome</keyword>
<feature type="compositionally biased region" description="Pro residues" evidence="1">
    <location>
        <begin position="38"/>
        <end position="48"/>
    </location>
</feature>
<proteinExistence type="predicted"/>
<gene>
    <name evidence="2" type="ORF">NEOLEDRAFT_1183200</name>
</gene>
<evidence type="ECO:0000256" key="1">
    <source>
        <dbReference type="SAM" id="MobiDB-lite"/>
    </source>
</evidence>
<protein>
    <submittedName>
        <fullName evidence="2">Uncharacterized protein</fullName>
    </submittedName>
</protein>
<dbReference type="Proteomes" id="UP000076761">
    <property type="component" value="Unassembled WGS sequence"/>
</dbReference>
<evidence type="ECO:0000313" key="2">
    <source>
        <dbReference type="EMBL" id="KZT19640.1"/>
    </source>
</evidence>
<feature type="region of interest" description="Disordered" evidence="1">
    <location>
        <begin position="1"/>
        <end position="55"/>
    </location>
</feature>
<dbReference type="AlphaFoldDB" id="A0A165NH95"/>
<organism evidence="2 3">
    <name type="scientific">Neolentinus lepideus HHB14362 ss-1</name>
    <dbReference type="NCBI Taxonomy" id="1314782"/>
    <lineage>
        <taxon>Eukaryota</taxon>
        <taxon>Fungi</taxon>
        <taxon>Dikarya</taxon>
        <taxon>Basidiomycota</taxon>
        <taxon>Agaricomycotina</taxon>
        <taxon>Agaricomycetes</taxon>
        <taxon>Gloeophyllales</taxon>
        <taxon>Gloeophyllaceae</taxon>
        <taxon>Neolentinus</taxon>
    </lineage>
</organism>
<dbReference type="InParanoid" id="A0A165NH95"/>
<dbReference type="EMBL" id="KV425636">
    <property type="protein sequence ID" value="KZT19640.1"/>
    <property type="molecule type" value="Genomic_DNA"/>
</dbReference>
<reference evidence="2 3" key="1">
    <citation type="journal article" date="2016" name="Mol. Biol. Evol.">
        <title>Comparative Genomics of Early-Diverging Mushroom-Forming Fungi Provides Insights into the Origins of Lignocellulose Decay Capabilities.</title>
        <authorList>
            <person name="Nagy L.G."/>
            <person name="Riley R."/>
            <person name="Tritt A."/>
            <person name="Adam C."/>
            <person name="Daum C."/>
            <person name="Floudas D."/>
            <person name="Sun H."/>
            <person name="Yadav J.S."/>
            <person name="Pangilinan J."/>
            <person name="Larsson K.H."/>
            <person name="Matsuura K."/>
            <person name="Barry K."/>
            <person name="Labutti K."/>
            <person name="Kuo R."/>
            <person name="Ohm R.A."/>
            <person name="Bhattacharya S.S."/>
            <person name="Shirouzu T."/>
            <person name="Yoshinaga Y."/>
            <person name="Martin F.M."/>
            <person name="Grigoriev I.V."/>
            <person name="Hibbett D.S."/>
        </authorList>
    </citation>
    <scope>NUCLEOTIDE SEQUENCE [LARGE SCALE GENOMIC DNA]</scope>
    <source>
        <strain evidence="2 3">HHB14362 ss-1</strain>
    </source>
</reference>
<sequence length="115" mass="12471">MFRRPPSSQVKSSTFPVLPSHTSRPITALTRTSSPSTSPLPPPSPPSREFPDQKEEDAYHISPLDLLMLELILYLHSNVSFNLACIYNGLLYIGNCGAAVHAKPVLGRGEVASKG</sequence>
<name>A0A165NH95_9AGAM</name>
<feature type="compositionally biased region" description="Polar residues" evidence="1">
    <location>
        <begin position="1"/>
        <end position="25"/>
    </location>
</feature>
<accession>A0A165NH95</accession>